<feature type="transmembrane region" description="Helical" evidence="6">
    <location>
        <begin position="231"/>
        <end position="249"/>
    </location>
</feature>
<dbReference type="PANTHER" id="PTHR30250">
    <property type="entry name" value="PST FAMILY PREDICTED COLANIC ACID TRANSPORTER"/>
    <property type="match status" value="1"/>
</dbReference>
<comment type="subcellular location">
    <subcellularLocation>
        <location evidence="1">Cell membrane</location>
        <topology evidence="1">Multi-pass membrane protein</topology>
    </subcellularLocation>
</comment>
<dbReference type="Pfam" id="PF01943">
    <property type="entry name" value="Polysacc_synt"/>
    <property type="match status" value="1"/>
</dbReference>
<evidence type="ECO:0000256" key="1">
    <source>
        <dbReference type="ARBA" id="ARBA00004651"/>
    </source>
</evidence>
<protein>
    <submittedName>
        <fullName evidence="7">O-antigen/teichoic acid export membrane protein</fullName>
    </submittedName>
</protein>
<feature type="transmembrane region" description="Helical" evidence="6">
    <location>
        <begin position="269"/>
        <end position="295"/>
    </location>
</feature>
<feature type="transmembrane region" description="Helical" evidence="6">
    <location>
        <begin position="405"/>
        <end position="424"/>
    </location>
</feature>
<dbReference type="InterPro" id="IPR050833">
    <property type="entry name" value="Poly_Biosynth_Transport"/>
</dbReference>
<keyword evidence="4 6" id="KW-1133">Transmembrane helix</keyword>
<feature type="transmembrane region" description="Helical" evidence="6">
    <location>
        <begin position="21"/>
        <end position="46"/>
    </location>
</feature>
<dbReference type="Proteomes" id="UP000533306">
    <property type="component" value="Unassembled WGS sequence"/>
</dbReference>
<evidence type="ECO:0000313" key="8">
    <source>
        <dbReference type="Proteomes" id="UP000533306"/>
    </source>
</evidence>
<keyword evidence="2" id="KW-1003">Cell membrane</keyword>
<evidence type="ECO:0000256" key="5">
    <source>
        <dbReference type="ARBA" id="ARBA00023136"/>
    </source>
</evidence>
<accession>A0A7W9S0R8</accession>
<keyword evidence="5 6" id="KW-0472">Membrane</keyword>
<keyword evidence="3 6" id="KW-0812">Transmembrane</keyword>
<feature type="transmembrane region" description="Helical" evidence="6">
    <location>
        <begin position="380"/>
        <end position="399"/>
    </location>
</feature>
<comment type="caution">
    <text evidence="7">The sequence shown here is derived from an EMBL/GenBank/DDBJ whole genome shotgun (WGS) entry which is preliminary data.</text>
</comment>
<evidence type="ECO:0000256" key="6">
    <source>
        <dbReference type="SAM" id="Phobius"/>
    </source>
</evidence>
<dbReference type="PANTHER" id="PTHR30250:SF11">
    <property type="entry name" value="O-ANTIGEN TRANSPORTER-RELATED"/>
    <property type="match status" value="1"/>
</dbReference>
<feature type="transmembrane region" description="Helical" evidence="6">
    <location>
        <begin position="190"/>
        <end position="210"/>
    </location>
</feature>
<dbReference type="RefSeq" id="WP_183827138.1">
    <property type="nucleotide sequence ID" value="NZ_JACHEU010000001.1"/>
</dbReference>
<feature type="transmembrane region" description="Helical" evidence="6">
    <location>
        <begin position="98"/>
        <end position="120"/>
    </location>
</feature>
<feature type="transmembrane region" description="Helical" evidence="6">
    <location>
        <begin position="166"/>
        <end position="184"/>
    </location>
</feature>
<keyword evidence="8" id="KW-1185">Reference proteome</keyword>
<feature type="transmembrane region" description="Helical" evidence="6">
    <location>
        <begin position="58"/>
        <end position="77"/>
    </location>
</feature>
<reference evidence="7 8" key="1">
    <citation type="submission" date="2020-08" db="EMBL/GenBank/DDBJ databases">
        <title>Genomic Encyclopedia of Type Strains, Phase IV (KMG-IV): sequencing the most valuable type-strain genomes for metagenomic binning, comparative biology and taxonomic classification.</title>
        <authorList>
            <person name="Goeker M."/>
        </authorList>
    </citation>
    <scope>NUCLEOTIDE SEQUENCE [LARGE SCALE GENOMIC DNA]</scope>
    <source>
        <strain evidence="7 8">DSM 11099</strain>
    </source>
</reference>
<feature type="transmembrane region" description="Helical" evidence="6">
    <location>
        <begin position="132"/>
        <end position="154"/>
    </location>
</feature>
<sequence>MRPIRTLISQSADLRRFSFGFVWSVLGTVAVRLTPMITTILISHWFGIEAVGKFGVTYGTLVSASMLAATGVSLMATRNVAAYATTDPETAGRLAGMALILVAATSALLGLVIFCLADDIANRLLRQPQLGFYLGVIAPIIVVSALNSVQTAILSGLQEFRAIARLNIIMGALMIAAVPAGLYLHGLTGAFIALGCAYLAGCFITMPTMMRALKAHGVPLAFRGALSQWRMITRYAIPALLASILYEPVNWICTTIVVNKPDGLEQVGLYFIAMQLETLLLFAPQIVVQVLIPMLSTGFGEGNRRRVLNILAMSIGTNLVIAIGFVSVMMLFGDWFLLVFKLDPARDWPVFVIVVFASAMIACALPLGQVPVSSGHMWTGLTITAGWAATFIIGTWLLQDQGAKGIVIARVIAWGLQTLVYTGFTRFAILRTGCSNSQEKA</sequence>
<proteinExistence type="predicted"/>
<dbReference type="EMBL" id="JACHEU010000001">
    <property type="protein sequence ID" value="MBB6011780.1"/>
    <property type="molecule type" value="Genomic_DNA"/>
</dbReference>
<dbReference type="GO" id="GO:0005886">
    <property type="term" value="C:plasma membrane"/>
    <property type="evidence" value="ECO:0007669"/>
    <property type="project" value="UniProtKB-SubCell"/>
</dbReference>
<dbReference type="InterPro" id="IPR002797">
    <property type="entry name" value="Polysacc_synth"/>
</dbReference>
<feature type="transmembrane region" description="Helical" evidence="6">
    <location>
        <begin position="348"/>
        <end position="368"/>
    </location>
</feature>
<name>A0A7W9S0R8_9HYPH</name>
<evidence type="ECO:0000256" key="2">
    <source>
        <dbReference type="ARBA" id="ARBA00022475"/>
    </source>
</evidence>
<feature type="transmembrane region" description="Helical" evidence="6">
    <location>
        <begin position="307"/>
        <end position="328"/>
    </location>
</feature>
<organism evidence="7 8">
    <name type="scientific">Aquamicrobium lusatiense</name>
    <dbReference type="NCBI Taxonomy" id="89772"/>
    <lineage>
        <taxon>Bacteria</taxon>
        <taxon>Pseudomonadati</taxon>
        <taxon>Pseudomonadota</taxon>
        <taxon>Alphaproteobacteria</taxon>
        <taxon>Hyphomicrobiales</taxon>
        <taxon>Phyllobacteriaceae</taxon>
        <taxon>Aquamicrobium</taxon>
    </lineage>
</organism>
<dbReference type="AlphaFoldDB" id="A0A7W9S0R8"/>
<evidence type="ECO:0000256" key="4">
    <source>
        <dbReference type="ARBA" id="ARBA00022989"/>
    </source>
</evidence>
<evidence type="ECO:0000256" key="3">
    <source>
        <dbReference type="ARBA" id="ARBA00022692"/>
    </source>
</evidence>
<evidence type="ECO:0000313" key="7">
    <source>
        <dbReference type="EMBL" id="MBB6011780.1"/>
    </source>
</evidence>
<gene>
    <name evidence="7" type="ORF">HNR59_001125</name>
</gene>